<dbReference type="EMBL" id="KI394767">
    <property type="protein sequence ID" value="ERN01387.1"/>
    <property type="molecule type" value="Genomic_DNA"/>
</dbReference>
<dbReference type="SUPFAM" id="SSF53613">
    <property type="entry name" value="Ribokinase-like"/>
    <property type="match status" value="1"/>
</dbReference>
<dbReference type="eggNOG" id="KOG2855">
    <property type="taxonomic scope" value="Eukaryota"/>
</dbReference>
<dbReference type="KEGG" id="atr:18429469"/>
<reference evidence="3" key="1">
    <citation type="journal article" date="2013" name="Science">
        <title>The Amborella genome and the evolution of flowering plants.</title>
        <authorList>
            <consortium name="Amborella Genome Project"/>
        </authorList>
    </citation>
    <scope>NUCLEOTIDE SEQUENCE [LARGE SCALE GENOMIC DNA]</scope>
</reference>
<feature type="domain" description="Carbohydrate kinase PfkB" evidence="1">
    <location>
        <begin position="115"/>
        <end position="408"/>
    </location>
</feature>
<dbReference type="Proteomes" id="UP000017836">
    <property type="component" value="Unassembled WGS sequence"/>
</dbReference>
<dbReference type="AlphaFoldDB" id="W1NUS9"/>
<dbReference type="PANTHER" id="PTHR47826:SF1">
    <property type="entry name" value="OS03G0164700 PROTEIN"/>
    <property type="match status" value="1"/>
</dbReference>
<dbReference type="GO" id="GO:0009507">
    <property type="term" value="C:chloroplast"/>
    <property type="evidence" value="ECO:0007669"/>
    <property type="project" value="EnsemblPlants"/>
</dbReference>
<keyword evidence="3" id="KW-1185">Reference proteome</keyword>
<organism evidence="2 3">
    <name type="scientific">Amborella trichopoda</name>
    <dbReference type="NCBI Taxonomy" id="13333"/>
    <lineage>
        <taxon>Eukaryota</taxon>
        <taxon>Viridiplantae</taxon>
        <taxon>Streptophyta</taxon>
        <taxon>Embryophyta</taxon>
        <taxon>Tracheophyta</taxon>
        <taxon>Spermatophyta</taxon>
        <taxon>Magnoliopsida</taxon>
        <taxon>Amborellales</taxon>
        <taxon>Amborellaceae</taxon>
        <taxon>Amborella</taxon>
    </lineage>
</organism>
<dbReference type="STRING" id="13333.W1NUS9"/>
<dbReference type="Gene3D" id="3.40.1190.20">
    <property type="match status" value="1"/>
</dbReference>
<dbReference type="OMA" id="TCAPAFK"/>
<name>W1NUS9_AMBTC</name>
<dbReference type="OrthoDB" id="415590at2759"/>
<dbReference type="GO" id="GO:1900542">
    <property type="term" value="P:regulation of purine nucleotide metabolic process"/>
    <property type="evidence" value="ECO:0007669"/>
    <property type="project" value="EnsemblPlants"/>
</dbReference>
<proteinExistence type="predicted"/>
<evidence type="ECO:0000313" key="3">
    <source>
        <dbReference type="Proteomes" id="UP000017836"/>
    </source>
</evidence>
<dbReference type="Pfam" id="PF00294">
    <property type="entry name" value="PfkB"/>
    <property type="match status" value="1"/>
</dbReference>
<sequence length="489" mass="53362">MQTSPLVSPFSTLRPVITPLCHFPCLQTLKSQQSHSNGFFLNNCFCSTQKCPHAVKFSIYAEATPCHISNHQICHRFHGDAGLRKCTDVSTLGNLCVDIVLNVPSLPPASVEEKREYMGRLSASKPDMKYWEAGGNCNLAIAAARLGLCCVTLGHVGHEIYGRFLLDVLGDEGITMVGMDGDTELGAENSSFYETLICWVLVDPLQRHGFCSRSDFSKDPAFNWMIKLSRNVELAIRQSKILFCNGYIFDELSPDLIVSAINFASDVGTSIFFDPGPRAKSLSKGLPIEQRALNKFLGMSDVLLLTADEAESLTGVANPVMAGQELIRRGLHTKWVIIKLGSMGSILITKSHIFCAPAFKVDVVDTVGCGDSFSAAIIYGFLNNIPEIHTLLLANAVGGATATGCGAGRHVATLDKVLELLRASNLYEEERLWSELNDGDVDGMEVTVLQKTAINGSRDHLNRISVKKVVADLLPRLENMKERTIAPLS</sequence>
<gene>
    <name evidence="2" type="ORF">AMTR_s00002p00262620</name>
</gene>
<dbReference type="Gramene" id="ERN01387">
    <property type="protein sequence ID" value="ERN01387"/>
    <property type="gene ID" value="AMTR_s00002p00262620"/>
</dbReference>
<evidence type="ECO:0000313" key="2">
    <source>
        <dbReference type="EMBL" id="ERN01387.1"/>
    </source>
</evidence>
<dbReference type="PANTHER" id="PTHR47826">
    <property type="entry name" value="OS03G0164700 PROTEIN"/>
    <property type="match status" value="1"/>
</dbReference>
<accession>W1NUS9</accession>
<dbReference type="InterPro" id="IPR011611">
    <property type="entry name" value="PfkB_dom"/>
</dbReference>
<dbReference type="GO" id="GO:0019206">
    <property type="term" value="F:nucleoside kinase activity"/>
    <property type="evidence" value="ECO:0007669"/>
    <property type="project" value="EnsemblPlants"/>
</dbReference>
<evidence type="ECO:0000259" key="1">
    <source>
        <dbReference type="Pfam" id="PF00294"/>
    </source>
</evidence>
<dbReference type="GO" id="GO:0006190">
    <property type="term" value="P:inosine salvage"/>
    <property type="evidence" value="ECO:0007669"/>
    <property type="project" value="EnsemblPlants"/>
</dbReference>
<protein>
    <recommendedName>
        <fullName evidence="1">Carbohydrate kinase PfkB domain-containing protein</fullName>
    </recommendedName>
</protein>
<dbReference type="HOGENOM" id="CLU_043466_0_0_1"/>
<dbReference type="InterPro" id="IPR029056">
    <property type="entry name" value="Ribokinase-like"/>
</dbReference>